<accession>A0A2G9U7X9</accession>
<sequence length="91" mass="9682">MVRFGGDIYLFQLVFPPGSNFSATTQYGTIPPFGKTTVVFSRNKGKCAEEKLVVQYAAMADGQTDPAASFSTGNPVGDFIGEAVVRLSPIT</sequence>
<dbReference type="EMBL" id="KZ348324">
    <property type="protein sequence ID" value="PIO66356.1"/>
    <property type="molecule type" value="Genomic_DNA"/>
</dbReference>
<dbReference type="AlphaFoldDB" id="A0A2G9U7X9"/>
<evidence type="ECO:0008006" key="3">
    <source>
        <dbReference type="Google" id="ProtNLM"/>
    </source>
</evidence>
<gene>
    <name evidence="1" type="ORF">TELCIR_11934</name>
</gene>
<evidence type="ECO:0000313" key="2">
    <source>
        <dbReference type="Proteomes" id="UP000230423"/>
    </source>
</evidence>
<dbReference type="InterPro" id="IPR013783">
    <property type="entry name" value="Ig-like_fold"/>
</dbReference>
<keyword evidence="2" id="KW-1185">Reference proteome</keyword>
<dbReference type="OrthoDB" id="5792182at2759"/>
<dbReference type="Gene3D" id="2.60.40.10">
    <property type="entry name" value="Immunoglobulins"/>
    <property type="match status" value="1"/>
</dbReference>
<evidence type="ECO:0000313" key="1">
    <source>
        <dbReference type="EMBL" id="PIO66356.1"/>
    </source>
</evidence>
<dbReference type="Proteomes" id="UP000230423">
    <property type="component" value="Unassembled WGS sequence"/>
</dbReference>
<dbReference type="InterPro" id="IPR008962">
    <property type="entry name" value="PapD-like_sf"/>
</dbReference>
<organism evidence="1 2">
    <name type="scientific">Teladorsagia circumcincta</name>
    <name type="common">Brown stomach worm</name>
    <name type="synonym">Ostertagia circumcincta</name>
    <dbReference type="NCBI Taxonomy" id="45464"/>
    <lineage>
        <taxon>Eukaryota</taxon>
        <taxon>Metazoa</taxon>
        <taxon>Ecdysozoa</taxon>
        <taxon>Nematoda</taxon>
        <taxon>Chromadorea</taxon>
        <taxon>Rhabditida</taxon>
        <taxon>Rhabditina</taxon>
        <taxon>Rhabditomorpha</taxon>
        <taxon>Strongyloidea</taxon>
        <taxon>Trichostrongylidae</taxon>
        <taxon>Teladorsagia</taxon>
    </lineage>
</organism>
<protein>
    <recommendedName>
        <fullName evidence="3">MSP domain-containing protein</fullName>
    </recommendedName>
</protein>
<reference evidence="1 2" key="1">
    <citation type="submission" date="2015-09" db="EMBL/GenBank/DDBJ databases">
        <title>Draft genome of the parasitic nematode Teladorsagia circumcincta isolate WARC Sus (inbred).</title>
        <authorList>
            <person name="Mitreva M."/>
        </authorList>
    </citation>
    <scope>NUCLEOTIDE SEQUENCE [LARGE SCALE GENOMIC DNA]</scope>
    <source>
        <strain evidence="1 2">S</strain>
    </source>
</reference>
<proteinExistence type="predicted"/>
<dbReference type="SUPFAM" id="SSF49354">
    <property type="entry name" value="PapD-like"/>
    <property type="match status" value="1"/>
</dbReference>
<name>A0A2G9U7X9_TELCI</name>